<evidence type="ECO:0000313" key="3">
    <source>
        <dbReference type="Proteomes" id="UP000252792"/>
    </source>
</evidence>
<dbReference type="AlphaFoldDB" id="A0A366JEZ0"/>
<reference evidence="2 3" key="1">
    <citation type="submission" date="2018-06" db="EMBL/GenBank/DDBJ databases">
        <title>Genomic Encyclopedia of Type Strains, Phase III (KMG-III): the genomes of soil and plant-associated and newly described type strains.</title>
        <authorList>
            <person name="Whitman W."/>
        </authorList>
    </citation>
    <scope>NUCLEOTIDE SEQUENCE [LARGE SCALE GENOMIC DNA]</scope>
    <source>
        <strain evidence="2 3">CECT 7377</strain>
    </source>
</reference>
<accession>A0A366JEZ0</accession>
<keyword evidence="3" id="KW-1185">Reference proteome</keyword>
<keyword evidence="1" id="KW-0472">Membrane</keyword>
<keyword evidence="1" id="KW-0812">Transmembrane</keyword>
<proteinExistence type="predicted"/>
<keyword evidence="1" id="KW-1133">Transmembrane helix</keyword>
<feature type="transmembrane region" description="Helical" evidence="1">
    <location>
        <begin position="35"/>
        <end position="56"/>
    </location>
</feature>
<dbReference type="Proteomes" id="UP000252792">
    <property type="component" value="Unassembled WGS sequence"/>
</dbReference>
<comment type="caution">
    <text evidence="2">The sequence shown here is derived from an EMBL/GenBank/DDBJ whole genome shotgun (WGS) entry which is preliminary data.</text>
</comment>
<name>A0A366JEZ0_9GAMM</name>
<protein>
    <submittedName>
        <fullName evidence="2">Uncharacterized protein</fullName>
    </submittedName>
</protein>
<dbReference type="EMBL" id="QNSE01000001">
    <property type="protein sequence ID" value="RBP85536.1"/>
    <property type="molecule type" value="Genomic_DNA"/>
</dbReference>
<sequence length="73" mass="8436">MNYIDWLQRKFSSLINVSSAETYGYIKQVKSETKFILGFISLAIFITIIFPSSMLLSSMGYILSESVIYWCTF</sequence>
<organism evidence="2 3">
    <name type="scientific">Marinomonas rhizomae</name>
    <dbReference type="NCBI Taxonomy" id="491948"/>
    <lineage>
        <taxon>Bacteria</taxon>
        <taxon>Pseudomonadati</taxon>
        <taxon>Pseudomonadota</taxon>
        <taxon>Gammaproteobacteria</taxon>
        <taxon>Oceanospirillales</taxon>
        <taxon>Oceanospirillaceae</taxon>
        <taxon>Marinomonas</taxon>
    </lineage>
</organism>
<evidence type="ECO:0000313" key="2">
    <source>
        <dbReference type="EMBL" id="RBP85536.1"/>
    </source>
</evidence>
<gene>
    <name evidence="2" type="ORF">DFP80_10131</name>
</gene>
<evidence type="ECO:0000256" key="1">
    <source>
        <dbReference type="SAM" id="Phobius"/>
    </source>
</evidence>